<dbReference type="InterPro" id="IPR029063">
    <property type="entry name" value="SAM-dependent_MTases_sf"/>
</dbReference>
<dbReference type="GO" id="GO:0008757">
    <property type="term" value="F:S-adenosylmethionine-dependent methyltransferase activity"/>
    <property type="evidence" value="ECO:0007669"/>
    <property type="project" value="InterPro"/>
</dbReference>
<dbReference type="PANTHER" id="PTHR43861">
    <property type="entry name" value="TRANS-ACONITATE 2-METHYLTRANSFERASE-RELATED"/>
    <property type="match status" value="1"/>
</dbReference>
<dbReference type="InterPro" id="IPR005651">
    <property type="entry name" value="Trm112-like"/>
</dbReference>
<sequence>MKYRLLDLLVCPKCKNEFELQEFETSDPEEVEQGLLQCSCGTWYPIVDGVPVILPNALNIYPDFANRYAEQLPEWSISEQEIREFEREKKKTQESFGFEWTVYSAVRDDRDEGYVLEGGLTPDFFAGKLVLDGGCGYGRHSKVVHDFGAEVVGVDLSVAVVNARKVTRDLPRAHIVQADLFNLPFREETFDLVYSWGVLHHTPDPRRAFEGLVDFAKEGGDVSVKIYRKRPAPAAFIEGMIRKVSLHLPLKVLYNLSYLAVPINRLYWTIGRFIPG</sequence>
<protein>
    <recommendedName>
        <fullName evidence="1">Methyltransferase type 11 domain-containing protein</fullName>
    </recommendedName>
</protein>
<feature type="domain" description="Methyltransferase type 11" evidence="1">
    <location>
        <begin position="131"/>
        <end position="222"/>
    </location>
</feature>
<dbReference type="InterPro" id="IPR013216">
    <property type="entry name" value="Methyltransf_11"/>
</dbReference>
<dbReference type="SUPFAM" id="SSF53335">
    <property type="entry name" value="S-adenosyl-L-methionine-dependent methyltransferases"/>
    <property type="match status" value="1"/>
</dbReference>
<dbReference type="EMBL" id="UINC01118154">
    <property type="protein sequence ID" value="SVC91088.1"/>
    <property type="molecule type" value="Genomic_DNA"/>
</dbReference>
<evidence type="ECO:0000313" key="2">
    <source>
        <dbReference type="EMBL" id="SVC91088.1"/>
    </source>
</evidence>
<reference evidence="2" key="1">
    <citation type="submission" date="2018-05" db="EMBL/GenBank/DDBJ databases">
        <authorList>
            <person name="Lanie J.A."/>
            <person name="Ng W.-L."/>
            <person name="Kazmierczak K.M."/>
            <person name="Andrzejewski T.M."/>
            <person name="Davidsen T.M."/>
            <person name="Wayne K.J."/>
            <person name="Tettelin H."/>
            <person name="Glass J.I."/>
            <person name="Rusch D."/>
            <person name="Podicherti R."/>
            <person name="Tsui H.-C.T."/>
            <person name="Winkler M.E."/>
        </authorList>
    </citation>
    <scope>NUCLEOTIDE SEQUENCE</scope>
</reference>
<dbReference type="PANTHER" id="PTHR43861:SF1">
    <property type="entry name" value="TRANS-ACONITATE 2-METHYLTRANSFERASE"/>
    <property type="match status" value="1"/>
</dbReference>
<dbReference type="SUPFAM" id="SSF158997">
    <property type="entry name" value="Trm112p-like"/>
    <property type="match status" value="1"/>
</dbReference>
<proteinExistence type="predicted"/>
<organism evidence="2">
    <name type="scientific">marine metagenome</name>
    <dbReference type="NCBI Taxonomy" id="408172"/>
    <lineage>
        <taxon>unclassified sequences</taxon>
        <taxon>metagenomes</taxon>
        <taxon>ecological metagenomes</taxon>
    </lineage>
</organism>
<accession>A0A382R1Z1</accession>
<name>A0A382R1Z1_9ZZZZ</name>
<dbReference type="AlphaFoldDB" id="A0A382R1Z1"/>
<dbReference type="CDD" id="cd02440">
    <property type="entry name" value="AdoMet_MTases"/>
    <property type="match status" value="1"/>
</dbReference>
<dbReference type="Pfam" id="PF08241">
    <property type="entry name" value="Methyltransf_11"/>
    <property type="match status" value="1"/>
</dbReference>
<evidence type="ECO:0000259" key="1">
    <source>
        <dbReference type="Pfam" id="PF08241"/>
    </source>
</evidence>
<dbReference type="Pfam" id="PF03966">
    <property type="entry name" value="Trm112p"/>
    <property type="match status" value="1"/>
</dbReference>
<feature type="non-terminal residue" evidence="2">
    <location>
        <position position="276"/>
    </location>
</feature>
<dbReference type="Gene3D" id="2.20.25.10">
    <property type="match status" value="1"/>
</dbReference>
<dbReference type="Gene3D" id="3.40.50.150">
    <property type="entry name" value="Vaccinia Virus protein VP39"/>
    <property type="match status" value="1"/>
</dbReference>
<gene>
    <name evidence="2" type="ORF">METZ01_LOCUS343942</name>
</gene>